<dbReference type="SMART" id="SM00184">
    <property type="entry name" value="RING"/>
    <property type="match status" value="1"/>
</dbReference>
<keyword evidence="8" id="KW-0508">mRNA splicing</keyword>
<evidence type="ECO:0000256" key="7">
    <source>
        <dbReference type="PROSITE-ProRule" id="PRU00723"/>
    </source>
</evidence>
<evidence type="ECO:0000313" key="13">
    <source>
        <dbReference type="Proteomes" id="UP000774326"/>
    </source>
</evidence>
<dbReference type="InterPro" id="IPR039971">
    <property type="entry name" value="CWC24-like"/>
</dbReference>
<keyword evidence="4 7" id="KW-0479">Metal-binding</keyword>
<dbReference type="SMART" id="SM00356">
    <property type="entry name" value="ZnF_C3H1"/>
    <property type="match status" value="1"/>
</dbReference>
<dbReference type="GO" id="GO:0008270">
    <property type="term" value="F:zinc ion binding"/>
    <property type="evidence" value="ECO:0007669"/>
    <property type="project" value="UniProtKB-KW"/>
</dbReference>
<keyword evidence="8" id="KW-0507">mRNA processing</keyword>
<evidence type="ECO:0000256" key="3">
    <source>
        <dbReference type="ARBA" id="ARBA00020647"/>
    </source>
</evidence>
<keyword evidence="8" id="KW-0747">Spliceosome</keyword>
<keyword evidence="8" id="KW-0238">DNA-binding</keyword>
<reference evidence="12" key="2">
    <citation type="submission" date="2021-01" db="EMBL/GenBank/DDBJ databases">
        <authorList>
            <person name="Schikora-Tamarit M.A."/>
        </authorList>
    </citation>
    <scope>NUCLEOTIDE SEQUENCE</scope>
    <source>
        <strain evidence="12">CBS2887</strain>
    </source>
</reference>
<dbReference type="PROSITE" id="PS50103">
    <property type="entry name" value="ZF_C3H1"/>
    <property type="match status" value="1"/>
</dbReference>
<gene>
    <name evidence="12" type="ORF">WICPIJ_006809</name>
</gene>
<dbReference type="GO" id="GO:0006397">
    <property type="term" value="P:mRNA processing"/>
    <property type="evidence" value="ECO:0007669"/>
    <property type="project" value="UniProtKB-KW"/>
</dbReference>
<reference evidence="12" key="1">
    <citation type="journal article" date="2021" name="Open Biol.">
        <title>Shared evolutionary footprints suggest mitochondrial oxidative damage underlies multiple complex I losses in fungi.</title>
        <authorList>
            <person name="Schikora-Tamarit M.A."/>
            <person name="Marcet-Houben M."/>
            <person name="Nosek J."/>
            <person name="Gabaldon T."/>
        </authorList>
    </citation>
    <scope>NUCLEOTIDE SEQUENCE</scope>
    <source>
        <strain evidence="12">CBS2887</strain>
    </source>
</reference>
<dbReference type="PROSITE" id="PS00518">
    <property type="entry name" value="ZF_RING_1"/>
    <property type="match status" value="1"/>
</dbReference>
<dbReference type="GO" id="GO:0003677">
    <property type="term" value="F:DNA binding"/>
    <property type="evidence" value="ECO:0007669"/>
    <property type="project" value="UniProtKB-UniRule"/>
</dbReference>
<sequence>MFKKRTLKGSIRTKAIKRTDESDGSDSEQDTVILTKRQKTIDNTDTGSLKNKNTCYTKPSQTLSHNDEATKADILNQEIIDKDRLRKNNTHEEHQDDGLYKGQANYKQLIPSKSNMDTKGPKKAASNIRSTTVFDFQRDICKDFRDTGFCGYGDSCKFMHSRDDFKAGWKLNTDWKLGDKSESEKLDDVKEIPFKCVICKDAYKKPVVTKCGHYFCEECYLKRFKKGLSKCFICQEPTNGVVKPAKNLNELIKQ</sequence>
<evidence type="ECO:0000256" key="5">
    <source>
        <dbReference type="ARBA" id="ARBA00022771"/>
    </source>
</evidence>
<evidence type="ECO:0000256" key="1">
    <source>
        <dbReference type="ARBA" id="ARBA00003777"/>
    </source>
</evidence>
<evidence type="ECO:0000256" key="4">
    <source>
        <dbReference type="ARBA" id="ARBA00022723"/>
    </source>
</evidence>
<dbReference type="OrthoDB" id="25761at2759"/>
<dbReference type="Gene3D" id="3.30.40.10">
    <property type="entry name" value="Zinc/RING finger domain, C3HC4 (zinc finger)"/>
    <property type="match status" value="1"/>
</dbReference>
<dbReference type="GO" id="GO:0005684">
    <property type="term" value="C:U2-type spliceosomal complex"/>
    <property type="evidence" value="ECO:0007669"/>
    <property type="project" value="TreeGrafter"/>
</dbReference>
<dbReference type="PROSITE" id="PS50089">
    <property type="entry name" value="ZF_RING_2"/>
    <property type="match status" value="1"/>
</dbReference>
<dbReference type="Pfam" id="PF00642">
    <property type="entry name" value="zf-CCCH"/>
    <property type="match status" value="1"/>
</dbReference>
<evidence type="ECO:0000259" key="11">
    <source>
        <dbReference type="PROSITE" id="PS50103"/>
    </source>
</evidence>
<name>A0A9P8TJV8_WICPI</name>
<keyword evidence="5 7" id="KW-0863">Zinc-finger</keyword>
<dbReference type="PANTHER" id="PTHR12930:SF0">
    <property type="entry name" value="RING FINGER PROTEIN 113B"/>
    <property type="match status" value="1"/>
</dbReference>
<dbReference type="Proteomes" id="UP000774326">
    <property type="component" value="Unassembled WGS sequence"/>
</dbReference>
<evidence type="ECO:0000313" key="12">
    <source>
        <dbReference type="EMBL" id="KAH3682218.1"/>
    </source>
</evidence>
<evidence type="ECO:0000259" key="10">
    <source>
        <dbReference type="PROSITE" id="PS50089"/>
    </source>
</evidence>
<evidence type="ECO:0000256" key="9">
    <source>
        <dbReference type="SAM" id="MobiDB-lite"/>
    </source>
</evidence>
<dbReference type="EMBL" id="JAEUBG010003857">
    <property type="protein sequence ID" value="KAH3682218.1"/>
    <property type="molecule type" value="Genomic_DNA"/>
</dbReference>
<accession>A0A9P8TJV8</accession>
<dbReference type="InterPro" id="IPR013083">
    <property type="entry name" value="Znf_RING/FYVE/PHD"/>
</dbReference>
<protein>
    <recommendedName>
        <fullName evidence="3 8">Pre-mRNA-splicing factor CWC24</fullName>
    </recommendedName>
</protein>
<dbReference type="SUPFAM" id="SSF90229">
    <property type="entry name" value="CCCH zinc finger"/>
    <property type="match status" value="1"/>
</dbReference>
<comment type="similarity">
    <text evidence="2 8">Belongs to the CWC24 family.</text>
</comment>
<feature type="domain" description="RING-type" evidence="10">
    <location>
        <begin position="196"/>
        <end position="235"/>
    </location>
</feature>
<dbReference type="PANTHER" id="PTHR12930">
    <property type="entry name" value="ZINC FINGER PROTEIN 183"/>
    <property type="match status" value="1"/>
</dbReference>
<feature type="domain" description="C3H1-type" evidence="11">
    <location>
        <begin position="135"/>
        <end position="163"/>
    </location>
</feature>
<comment type="function">
    <text evidence="1 8">Involved in pre-mRNA splicing.</text>
</comment>
<dbReference type="InterPro" id="IPR000571">
    <property type="entry name" value="Znf_CCCH"/>
</dbReference>
<comment type="subcellular location">
    <subcellularLocation>
        <location evidence="8">Nucleus</location>
    </subcellularLocation>
</comment>
<dbReference type="CDD" id="cd16539">
    <property type="entry name" value="RING-HC_RNF113A_B"/>
    <property type="match status" value="1"/>
</dbReference>
<feature type="zinc finger region" description="C3H1-type" evidence="7">
    <location>
        <begin position="135"/>
        <end position="163"/>
    </location>
</feature>
<dbReference type="Gene3D" id="4.10.1000.10">
    <property type="entry name" value="Zinc finger, CCCH-type"/>
    <property type="match status" value="1"/>
</dbReference>
<dbReference type="GO" id="GO:0034247">
    <property type="term" value="P:snoRNA splicing"/>
    <property type="evidence" value="ECO:0007669"/>
    <property type="project" value="TreeGrafter"/>
</dbReference>
<organism evidence="12 13">
    <name type="scientific">Wickerhamomyces pijperi</name>
    <name type="common">Yeast</name>
    <name type="synonym">Pichia pijperi</name>
    <dbReference type="NCBI Taxonomy" id="599730"/>
    <lineage>
        <taxon>Eukaryota</taxon>
        <taxon>Fungi</taxon>
        <taxon>Dikarya</taxon>
        <taxon>Ascomycota</taxon>
        <taxon>Saccharomycotina</taxon>
        <taxon>Saccharomycetes</taxon>
        <taxon>Phaffomycetales</taxon>
        <taxon>Wickerhamomycetaceae</taxon>
        <taxon>Wickerhamomyces</taxon>
    </lineage>
</organism>
<dbReference type="InterPro" id="IPR001841">
    <property type="entry name" value="Znf_RING"/>
</dbReference>
<dbReference type="InterPro" id="IPR017907">
    <property type="entry name" value="Znf_RING_CS"/>
</dbReference>
<keyword evidence="8" id="KW-0539">Nucleus</keyword>
<keyword evidence="13" id="KW-1185">Reference proteome</keyword>
<dbReference type="SUPFAM" id="SSF57850">
    <property type="entry name" value="RING/U-box"/>
    <property type="match status" value="1"/>
</dbReference>
<comment type="subunit">
    <text evidence="8">Associated with the spliceosome.</text>
</comment>
<evidence type="ECO:0000256" key="2">
    <source>
        <dbReference type="ARBA" id="ARBA00009161"/>
    </source>
</evidence>
<evidence type="ECO:0000256" key="8">
    <source>
        <dbReference type="RuleBase" id="RU367110"/>
    </source>
</evidence>
<comment type="caution">
    <text evidence="12">The sequence shown here is derived from an EMBL/GenBank/DDBJ whole genome shotgun (WGS) entry which is preliminary data.</text>
</comment>
<dbReference type="AlphaFoldDB" id="A0A9P8TJV8"/>
<keyword evidence="6 7" id="KW-0862">Zinc</keyword>
<proteinExistence type="inferred from homology"/>
<dbReference type="InterPro" id="IPR036855">
    <property type="entry name" value="Znf_CCCH_sf"/>
</dbReference>
<dbReference type="Pfam" id="PF13920">
    <property type="entry name" value="zf-C3HC4_3"/>
    <property type="match status" value="1"/>
</dbReference>
<evidence type="ECO:0000256" key="6">
    <source>
        <dbReference type="ARBA" id="ARBA00022833"/>
    </source>
</evidence>
<feature type="region of interest" description="Disordered" evidence="9">
    <location>
        <begin position="1"/>
        <end position="32"/>
    </location>
</feature>